<feature type="transmembrane region" description="Helical" evidence="2">
    <location>
        <begin position="138"/>
        <end position="156"/>
    </location>
</feature>
<reference evidence="4" key="1">
    <citation type="journal article" date="2010" name="Nature">
        <title>The Amphimedon queenslandica genome and the evolution of animal complexity.</title>
        <authorList>
            <person name="Srivastava M."/>
            <person name="Simakov O."/>
            <person name="Chapman J."/>
            <person name="Fahey B."/>
            <person name="Gauthier M.E."/>
            <person name="Mitros T."/>
            <person name="Richards G.S."/>
            <person name="Conaco C."/>
            <person name="Dacre M."/>
            <person name="Hellsten U."/>
            <person name="Larroux C."/>
            <person name="Putnam N.H."/>
            <person name="Stanke M."/>
            <person name="Adamska M."/>
            <person name="Darling A."/>
            <person name="Degnan S.M."/>
            <person name="Oakley T.H."/>
            <person name="Plachetzki D.C."/>
            <person name="Zhai Y."/>
            <person name="Adamski M."/>
            <person name="Calcino A."/>
            <person name="Cummins S.F."/>
            <person name="Goodstein D.M."/>
            <person name="Harris C."/>
            <person name="Jackson D.J."/>
            <person name="Leys S.P."/>
            <person name="Shu S."/>
            <person name="Woodcroft B.J."/>
            <person name="Vervoort M."/>
            <person name="Kosik K.S."/>
            <person name="Manning G."/>
            <person name="Degnan B.M."/>
            <person name="Rokhsar D.S."/>
        </authorList>
    </citation>
    <scope>NUCLEOTIDE SEQUENCE [LARGE SCALE GENOMIC DNA]</scope>
</reference>
<gene>
    <name evidence="3" type="primary">100634719</name>
</gene>
<keyword evidence="2" id="KW-0472">Membrane</keyword>
<evidence type="ECO:0000313" key="4">
    <source>
        <dbReference type="Proteomes" id="UP000007879"/>
    </source>
</evidence>
<evidence type="ECO:0000313" key="3">
    <source>
        <dbReference type="EnsemblMetazoa" id="Aqu2.1.42264_001"/>
    </source>
</evidence>
<keyword evidence="4" id="KW-1185">Reference proteome</keyword>
<organism evidence="3">
    <name type="scientific">Amphimedon queenslandica</name>
    <name type="common">Sponge</name>
    <dbReference type="NCBI Taxonomy" id="400682"/>
    <lineage>
        <taxon>Eukaryota</taxon>
        <taxon>Metazoa</taxon>
        <taxon>Porifera</taxon>
        <taxon>Demospongiae</taxon>
        <taxon>Heteroscleromorpha</taxon>
        <taxon>Haplosclerida</taxon>
        <taxon>Niphatidae</taxon>
        <taxon>Amphimedon</taxon>
    </lineage>
</organism>
<feature type="transmembrane region" description="Helical" evidence="2">
    <location>
        <begin position="111"/>
        <end position="132"/>
    </location>
</feature>
<dbReference type="InParanoid" id="A0A1X7VQT9"/>
<evidence type="ECO:0000256" key="2">
    <source>
        <dbReference type="SAM" id="Phobius"/>
    </source>
</evidence>
<dbReference type="Proteomes" id="UP000007879">
    <property type="component" value="Unassembled WGS sequence"/>
</dbReference>
<dbReference type="EnsemblMetazoa" id="Aqu2.1.42264_001">
    <property type="protein sequence ID" value="Aqu2.1.42264_001"/>
    <property type="gene ID" value="Aqu2.1.42264"/>
</dbReference>
<dbReference type="AlphaFoldDB" id="A0A1X7VQT9"/>
<sequence>MEAEEAAAAAKREAREARKRKLLENSNNRLDRIRTKSNVSPKDTLTSSPPKPSETSKRTDTNQPETTPTVNKVTTPTQSSATTNRHLTVIRLVYCALIGIASNHGLIPASLILLVSVLLSFSTLLLTTYSFSLPASRFAWAESLIAWAYPQGLTWIKWFMNVIKGVEFVAQDLCMCVFFTVTYYIIIYNVLVLL</sequence>
<keyword evidence="2" id="KW-1133">Transmembrane helix</keyword>
<reference evidence="3" key="2">
    <citation type="submission" date="2017-05" db="UniProtKB">
        <authorList>
            <consortium name="EnsemblMetazoa"/>
        </authorList>
    </citation>
    <scope>IDENTIFICATION</scope>
</reference>
<name>A0A1X7VQT9_AMPQE</name>
<dbReference type="EnsemblMetazoa" id="XM_003383114.3">
    <property type="protein sequence ID" value="XP_003383162.1"/>
    <property type="gene ID" value="LOC100634719"/>
</dbReference>
<accession>A0A1X7VQT9</accession>
<feature type="transmembrane region" description="Helical" evidence="2">
    <location>
        <begin position="168"/>
        <end position="191"/>
    </location>
</feature>
<proteinExistence type="predicted"/>
<evidence type="ECO:0000256" key="1">
    <source>
        <dbReference type="SAM" id="MobiDB-lite"/>
    </source>
</evidence>
<keyword evidence="2" id="KW-0812">Transmembrane</keyword>
<feature type="compositionally biased region" description="Low complexity" evidence="1">
    <location>
        <begin position="66"/>
        <end position="77"/>
    </location>
</feature>
<dbReference type="KEGG" id="aqu:100634719"/>
<feature type="region of interest" description="Disordered" evidence="1">
    <location>
        <begin position="1"/>
        <end position="79"/>
    </location>
</feature>
<protein>
    <submittedName>
        <fullName evidence="3">Uncharacterized protein</fullName>
    </submittedName>
</protein>